<feature type="region of interest" description="Disordered" evidence="1">
    <location>
        <begin position="1"/>
        <end position="81"/>
    </location>
</feature>
<sequence length="160" mass="17170">MQAAPPQPEIHSELRQSNGLDDSGKENINPSKAKEKQALLIRKTLLMSSPPKNGTNVNYSRKVGSNVANTSRALKGRNTPTSLNPIKHVVMELSVEAPPTAIVSKKSITRLSNPTTLPTTSNLSNDHGKVENAIQVHNGNDDLNSTPAGALEDSRMAMLD</sequence>
<comment type="caution">
    <text evidence="2">The sequence shown here is derived from an EMBL/GenBank/DDBJ whole genome shotgun (WGS) entry which is preliminary data.</text>
</comment>
<keyword evidence="3" id="KW-1185">Reference proteome</keyword>
<feature type="region of interest" description="Disordered" evidence="1">
    <location>
        <begin position="137"/>
        <end position="160"/>
    </location>
</feature>
<accession>A0ABR2F555</accession>
<feature type="compositionally biased region" description="Polar residues" evidence="1">
    <location>
        <begin position="46"/>
        <end position="59"/>
    </location>
</feature>
<feature type="compositionally biased region" description="Polar residues" evidence="1">
    <location>
        <begin position="137"/>
        <end position="147"/>
    </location>
</feature>
<feature type="compositionally biased region" description="Polar residues" evidence="1">
    <location>
        <begin position="15"/>
        <end position="30"/>
    </location>
</feature>
<evidence type="ECO:0000313" key="2">
    <source>
        <dbReference type="EMBL" id="KAK8572124.1"/>
    </source>
</evidence>
<feature type="compositionally biased region" description="Polar residues" evidence="1">
    <location>
        <begin position="66"/>
        <end position="81"/>
    </location>
</feature>
<dbReference type="Proteomes" id="UP001472677">
    <property type="component" value="Unassembled WGS sequence"/>
</dbReference>
<evidence type="ECO:0000256" key="1">
    <source>
        <dbReference type="SAM" id="MobiDB-lite"/>
    </source>
</evidence>
<evidence type="ECO:0000313" key="3">
    <source>
        <dbReference type="Proteomes" id="UP001472677"/>
    </source>
</evidence>
<protein>
    <submittedName>
        <fullName evidence="2">Uncharacterized protein</fullName>
    </submittedName>
</protein>
<reference evidence="2 3" key="1">
    <citation type="journal article" date="2024" name="G3 (Bethesda)">
        <title>Genome assembly of Hibiscus sabdariffa L. provides insights into metabolisms of medicinal natural products.</title>
        <authorList>
            <person name="Kim T."/>
        </authorList>
    </citation>
    <scope>NUCLEOTIDE SEQUENCE [LARGE SCALE GENOMIC DNA]</scope>
    <source>
        <strain evidence="2">TK-2024</strain>
        <tissue evidence="2">Old leaves</tissue>
    </source>
</reference>
<gene>
    <name evidence="2" type="ORF">V6N12_028186</name>
</gene>
<dbReference type="EMBL" id="JBBPBM010000008">
    <property type="protein sequence ID" value="KAK8572124.1"/>
    <property type="molecule type" value="Genomic_DNA"/>
</dbReference>
<name>A0ABR2F555_9ROSI</name>
<proteinExistence type="predicted"/>
<organism evidence="2 3">
    <name type="scientific">Hibiscus sabdariffa</name>
    <name type="common">roselle</name>
    <dbReference type="NCBI Taxonomy" id="183260"/>
    <lineage>
        <taxon>Eukaryota</taxon>
        <taxon>Viridiplantae</taxon>
        <taxon>Streptophyta</taxon>
        <taxon>Embryophyta</taxon>
        <taxon>Tracheophyta</taxon>
        <taxon>Spermatophyta</taxon>
        <taxon>Magnoliopsida</taxon>
        <taxon>eudicotyledons</taxon>
        <taxon>Gunneridae</taxon>
        <taxon>Pentapetalae</taxon>
        <taxon>rosids</taxon>
        <taxon>malvids</taxon>
        <taxon>Malvales</taxon>
        <taxon>Malvaceae</taxon>
        <taxon>Malvoideae</taxon>
        <taxon>Hibiscus</taxon>
    </lineage>
</organism>